<protein>
    <submittedName>
        <fullName evidence="4">CCR4-NOT transcription complex subunit 10</fullName>
    </submittedName>
</protein>
<reference evidence="2 3" key="2">
    <citation type="submission" date="2018-11" db="EMBL/GenBank/DDBJ databases">
        <authorList>
            <consortium name="Pathogen Informatics"/>
        </authorList>
    </citation>
    <scope>NUCLEOTIDE SEQUENCE [LARGE SCALE GENOMIC DNA]</scope>
</reference>
<evidence type="ECO:0000313" key="4">
    <source>
        <dbReference type="WBParaSite" id="TCLT_0000372101-mRNA-1"/>
    </source>
</evidence>
<dbReference type="EMBL" id="UYYF01004265">
    <property type="protein sequence ID" value="VDN00702.1"/>
    <property type="molecule type" value="Genomic_DNA"/>
</dbReference>
<dbReference type="AlphaFoldDB" id="A0A0N5CU07"/>
<dbReference type="InterPro" id="IPR053965">
    <property type="entry name" value="INTS1_R4"/>
</dbReference>
<evidence type="ECO:0000313" key="3">
    <source>
        <dbReference type="Proteomes" id="UP000276776"/>
    </source>
</evidence>
<accession>A0A0N5CU07</accession>
<sequence length="157" mass="17255">MSSFLLSRFETTDISFERVDLFDELLTATADSPDRLSPYISFIQSGFCDFSEAVRNGAYQCALNYISSNPSMAISFLNAYSIALLHKQADISLHALSFLPKFIILSRSVSKSLIAVASLAANRWPSPDSAAHLSRAIAAFRCTNLDSNADEQMSPMK</sequence>
<gene>
    <name evidence="2" type="ORF">TCLT_LOCUS3710</name>
</gene>
<dbReference type="WBParaSite" id="TCLT_0000372101-mRNA-1">
    <property type="protein sequence ID" value="TCLT_0000372101-mRNA-1"/>
    <property type="gene ID" value="TCLT_0000372101"/>
</dbReference>
<dbReference type="Proteomes" id="UP000276776">
    <property type="component" value="Unassembled WGS sequence"/>
</dbReference>
<dbReference type="Pfam" id="PF22928">
    <property type="entry name" value="INTS1_R4"/>
    <property type="match status" value="1"/>
</dbReference>
<evidence type="ECO:0000259" key="1">
    <source>
        <dbReference type="Pfam" id="PF22928"/>
    </source>
</evidence>
<reference evidence="4" key="1">
    <citation type="submission" date="2017-02" db="UniProtKB">
        <authorList>
            <consortium name="WormBaseParasite"/>
        </authorList>
    </citation>
    <scope>IDENTIFICATION</scope>
</reference>
<organism evidence="4">
    <name type="scientific">Thelazia callipaeda</name>
    <name type="common">Oriental eyeworm</name>
    <name type="synonym">Parasitic nematode</name>
    <dbReference type="NCBI Taxonomy" id="103827"/>
    <lineage>
        <taxon>Eukaryota</taxon>
        <taxon>Metazoa</taxon>
        <taxon>Ecdysozoa</taxon>
        <taxon>Nematoda</taxon>
        <taxon>Chromadorea</taxon>
        <taxon>Rhabditida</taxon>
        <taxon>Spirurina</taxon>
        <taxon>Spiruromorpha</taxon>
        <taxon>Thelazioidea</taxon>
        <taxon>Thelaziidae</taxon>
        <taxon>Thelazia</taxon>
    </lineage>
</organism>
<evidence type="ECO:0000313" key="2">
    <source>
        <dbReference type="EMBL" id="VDN00702.1"/>
    </source>
</evidence>
<feature type="domain" description="Integrator complex subunit 1 R4" evidence="1">
    <location>
        <begin position="9"/>
        <end position="106"/>
    </location>
</feature>
<dbReference type="OMA" id="QCALNYI"/>
<keyword evidence="3" id="KW-1185">Reference proteome</keyword>
<dbReference type="OrthoDB" id="5798414at2759"/>
<proteinExistence type="predicted"/>
<name>A0A0N5CU07_THECL</name>